<dbReference type="SMR" id="A0A0U2Y0G8"/>
<name>A0A0U2Y0G8_9CREN</name>
<dbReference type="HAMAP" id="MF_00864">
    <property type="entry name" value="RNApol_arch_Rpo4"/>
    <property type="match status" value="1"/>
</dbReference>
<keyword evidence="1" id="KW-0963">Cytoplasm</keyword>
<keyword evidence="1" id="KW-0548">Nucleotidyltransferase</keyword>
<dbReference type="NCBIfam" id="NF011553">
    <property type="entry name" value="PRK14981.1-5"/>
    <property type="match status" value="1"/>
</dbReference>
<organism evidence="2 5">
    <name type="scientific">Sulfolobus acidocaldarius</name>
    <dbReference type="NCBI Taxonomy" id="2285"/>
    <lineage>
        <taxon>Archaea</taxon>
        <taxon>Thermoproteota</taxon>
        <taxon>Thermoprotei</taxon>
        <taxon>Sulfolobales</taxon>
        <taxon>Sulfolobaceae</taxon>
        <taxon>Sulfolobus</taxon>
    </lineage>
</organism>
<keyword evidence="1" id="KW-0808">Transferase</keyword>
<dbReference type="GeneID" id="14551146"/>
<evidence type="ECO:0000313" key="4">
    <source>
        <dbReference type="Proteomes" id="UP000060043"/>
    </source>
</evidence>
<dbReference type="EMBL" id="CP013694">
    <property type="protein sequence ID" value="ALU29057.1"/>
    <property type="molecule type" value="Genomic_DNA"/>
</dbReference>
<dbReference type="GO" id="GO:0005737">
    <property type="term" value="C:cytoplasm"/>
    <property type="evidence" value="ECO:0007669"/>
    <property type="project" value="UniProtKB-SubCell"/>
</dbReference>
<dbReference type="GO" id="GO:0000166">
    <property type="term" value="F:nucleotide binding"/>
    <property type="evidence" value="ECO:0007669"/>
    <property type="project" value="InterPro"/>
</dbReference>
<dbReference type="InterPro" id="IPR010997">
    <property type="entry name" value="HRDC-like_sf"/>
</dbReference>
<dbReference type="InterPro" id="IPR044876">
    <property type="entry name" value="HRDC_dom_sf"/>
</dbReference>
<dbReference type="OrthoDB" id="34109at2157"/>
<dbReference type="InterPro" id="IPR010924">
    <property type="entry name" value="Rpo4"/>
</dbReference>
<protein>
    <recommendedName>
        <fullName evidence="1">DNA-directed RNA polymerase subunit Rpo4</fullName>
        <ecNumber evidence="1">2.7.7.6</ecNumber>
    </recommendedName>
    <alternativeName>
        <fullName evidence="1">DNA-directed RNA polymerase subunit F</fullName>
    </alternativeName>
</protein>
<evidence type="ECO:0000313" key="2">
    <source>
        <dbReference type="EMBL" id="ALU29057.1"/>
    </source>
</evidence>
<dbReference type="GO" id="GO:0000428">
    <property type="term" value="C:DNA-directed RNA polymerase complex"/>
    <property type="evidence" value="ECO:0007669"/>
    <property type="project" value="UniProtKB-KW"/>
</dbReference>
<dbReference type="AlphaFoldDB" id="A0A0U2Y0G8"/>
<dbReference type="STRING" id="1435377.SUSAZ_02845"/>
<dbReference type="GO" id="GO:0003899">
    <property type="term" value="F:DNA-directed RNA polymerase activity"/>
    <property type="evidence" value="ECO:0007669"/>
    <property type="project" value="UniProtKB-UniRule"/>
</dbReference>
<dbReference type="InterPro" id="IPR005574">
    <property type="entry name" value="Rpb4/RPC9"/>
</dbReference>
<keyword evidence="1 2" id="KW-0240">DNA-directed RNA polymerase</keyword>
<reference evidence="4 5" key="1">
    <citation type="submission" date="2015-12" db="EMBL/GenBank/DDBJ databases">
        <title>A stable core within a dynamic pangenome in Sulfolobus acidocaldarius.</title>
        <authorList>
            <person name="Anderson R."/>
            <person name="Kouris A."/>
            <person name="Seward C."/>
            <person name="Campbell K."/>
            <person name="Whitaker R."/>
        </authorList>
    </citation>
    <scope>NUCLEOTIDE SEQUENCE [LARGE SCALE GENOMIC DNA]</scope>
    <source>
        <strain evidence="2 5">GG12-C01-09</strain>
        <strain evidence="3 4">NG05B_CO5_07</strain>
    </source>
</reference>
<keyword evidence="1" id="KW-0804">Transcription</keyword>
<dbReference type="EC" id="2.7.7.6" evidence="1"/>
<comment type="similarity">
    <text evidence="1">Belongs to the eukaryotic RPB4 RNA polymerase subunit family.</text>
</comment>
<dbReference type="SUPFAM" id="SSF47819">
    <property type="entry name" value="HRDC-like"/>
    <property type="match status" value="1"/>
</dbReference>
<evidence type="ECO:0000256" key="1">
    <source>
        <dbReference type="HAMAP-Rule" id="MF_00864"/>
    </source>
</evidence>
<proteinExistence type="inferred from homology"/>
<dbReference type="GO" id="GO:0006352">
    <property type="term" value="P:DNA-templated transcription initiation"/>
    <property type="evidence" value="ECO:0007669"/>
    <property type="project" value="InterPro"/>
</dbReference>
<evidence type="ECO:0000313" key="3">
    <source>
        <dbReference type="EMBL" id="ALU31783.1"/>
    </source>
</evidence>
<evidence type="ECO:0000313" key="5">
    <source>
        <dbReference type="Proteomes" id="UP000065473"/>
    </source>
</evidence>
<comment type="subunit">
    <text evidence="1">Part of the RNA polymerase complex. Forms a stalk with Rpo7 that extends from the main structure.</text>
</comment>
<dbReference type="Proteomes" id="UP000060043">
    <property type="component" value="Chromosome"/>
</dbReference>
<dbReference type="PANTHER" id="PTHR39646:SF1">
    <property type="entry name" value="DNA-DIRECTED RNA POLYMERASE SUBUNIT RPO4"/>
    <property type="match status" value="1"/>
</dbReference>
<gene>
    <name evidence="1" type="primary">rpo4</name>
    <name evidence="1" type="synonym">rpoF</name>
    <name evidence="2" type="ORF">ATY89_03270</name>
    <name evidence="3" type="ORF">ATZ20_06295</name>
</gene>
<comment type="subcellular location">
    <subcellularLocation>
        <location evidence="1">Cytoplasm</location>
    </subcellularLocation>
</comment>
<dbReference type="PANTHER" id="PTHR39646">
    <property type="entry name" value="RNA POLYMERASE RPB4"/>
    <property type="match status" value="1"/>
</dbReference>
<dbReference type="PIRSF" id="PIRSF005053">
    <property type="entry name" value="RNA_pol_F_arch"/>
    <property type="match status" value="1"/>
</dbReference>
<dbReference type="RefSeq" id="WP_011277519.1">
    <property type="nucleotide sequence ID" value="NZ_BHWZ01000001.1"/>
</dbReference>
<accession>A0A0U2Y0G8</accession>
<dbReference type="EMBL" id="CP013695">
    <property type="protein sequence ID" value="ALU31783.1"/>
    <property type="molecule type" value="Genomic_DNA"/>
</dbReference>
<comment type="function">
    <text evidence="1">DNA-dependent RNA polymerase (RNAP) catalyzes the transcription of DNA into RNA using the four ribonucleoside triphosphates as substrates. This subunit is less well bound than the others.</text>
</comment>
<dbReference type="Pfam" id="PF03874">
    <property type="entry name" value="RNA_pol_Rpb4"/>
    <property type="match status" value="1"/>
</dbReference>
<comment type="catalytic activity">
    <reaction evidence="1">
        <text>RNA(n) + a ribonucleoside 5'-triphosphate = RNA(n+1) + diphosphate</text>
        <dbReference type="Rhea" id="RHEA:21248"/>
        <dbReference type="Rhea" id="RHEA-COMP:14527"/>
        <dbReference type="Rhea" id="RHEA-COMP:17342"/>
        <dbReference type="ChEBI" id="CHEBI:33019"/>
        <dbReference type="ChEBI" id="CHEBI:61557"/>
        <dbReference type="ChEBI" id="CHEBI:140395"/>
        <dbReference type="EC" id="2.7.7.6"/>
    </reaction>
</comment>
<dbReference type="Gene3D" id="6.10.140.930">
    <property type="match status" value="1"/>
</dbReference>
<dbReference type="PaxDb" id="1435377-SUSAZ_02845"/>
<sequence>MSYSLKTIEEHFVPYSIAKKYIKELIDTGSSSNLIQKTFDYLNSISRCDEDSASKIMKELEEIVKREDVRAVLASICPTTVEEVRSVLVIDPSTIYSTEQIQKIIEIIKKYVES</sequence>
<dbReference type="Gene3D" id="1.10.150.80">
    <property type="entry name" value="HRDC domain"/>
    <property type="match status" value="1"/>
</dbReference>
<dbReference type="OMA" id="QIIEEDY"/>
<dbReference type="Proteomes" id="UP000065473">
    <property type="component" value="Chromosome"/>
</dbReference>